<feature type="compositionally biased region" description="Polar residues" evidence="2">
    <location>
        <begin position="1369"/>
        <end position="1379"/>
    </location>
</feature>
<dbReference type="PANTHER" id="PTHR10063">
    <property type="entry name" value="TUBERIN"/>
    <property type="match status" value="1"/>
</dbReference>
<reference evidence="4" key="1">
    <citation type="submission" date="2007-04" db="EMBL/GenBank/DDBJ databases">
        <title>Annotation of Pediculus humanus corporis strain USDA.</title>
        <authorList>
            <person name="Kirkness E."/>
            <person name="Hannick L."/>
            <person name="Hass B."/>
            <person name="Bruggner R."/>
            <person name="Lawson D."/>
            <person name="Bidwell S."/>
            <person name="Joardar V."/>
            <person name="Caler E."/>
            <person name="Walenz B."/>
            <person name="Inman J."/>
            <person name="Schobel S."/>
            <person name="Galinsky K."/>
            <person name="Amedeo P."/>
            <person name="Strausberg R."/>
        </authorList>
    </citation>
    <scope>NUCLEOTIDE SEQUENCE</scope>
    <source>
        <strain evidence="4">USDA</strain>
    </source>
</reference>
<evidence type="ECO:0000313" key="6">
    <source>
        <dbReference type="Proteomes" id="UP000009046"/>
    </source>
</evidence>
<dbReference type="GO" id="GO:0046627">
    <property type="term" value="P:negative regulation of insulin receptor signaling pathway"/>
    <property type="evidence" value="ECO:0007669"/>
    <property type="project" value="TreeGrafter"/>
</dbReference>
<dbReference type="InterPro" id="IPR018515">
    <property type="entry name" value="Tuberin-type_domain"/>
</dbReference>
<dbReference type="GeneID" id="8234525"/>
<dbReference type="SUPFAM" id="SSF111347">
    <property type="entry name" value="Rap/Ran-GAP"/>
    <property type="match status" value="1"/>
</dbReference>
<evidence type="ECO:0000256" key="1">
    <source>
        <dbReference type="ARBA" id="ARBA00022468"/>
    </source>
</evidence>
<sequence>MSGRDKEIKPLEKLKQFFRAAKSSSVNYKGKADFVITYEIEKSISADTQIHQRIRTIKELSEIVATCRLEDHAVEKLWTLVRDLLQKEVEKEHRQACLHFLKCLVQGQYEKLGIMRTHFFNIIKEHDLTDDVSYLLDLLQALTDNGRDILHLEDEFSEFLLKWTPKVIGVGKAAEVLSLFLNVIKYNASYIDDNNMADIVDLACFLCSWSNKDEVISTSLQVLDTIVCYSNLPPDSLSVFISALCRKVNVHEYSHNCWKIMRNLLGTHMGHSTLYTMCKILQDNAYYNDVGLLRGTVFYINMGLWSNKRVTSLRCTLTSVLPSLLQAMHCNHTVVIYEITISIHRLVNKFGLELQDPAWDVVLSILEAIIEHVETKDVSLLGSVITKLHETLCTIEQLIELGQFNGNVRRVFSLIEMSSCMRPESSVIRLINFLSGSIVPTRYEWLTKLDGLLEKYFKQDTRPNVRVKTLEVLSLVVNSNKLIYEDELIERIVIPYLQNLDQDPDINVRNVGAQILVNLCIGCESKKCLELLTVLEKLLNRKEQHSFENIQKEGNGCENDGLEIKSVVSGLIKIFTLKMYHLPSNHALKAYKILIGFLESCYKNSYHQDYNQNIKFMIFECLLKLRVNKIGHLGLLDATNSVRYSSYLIIESKLNSDKGGPGTISPPPISPAPSNYPSCVVTPFSFATASKVIISALKNEKDWKVLCLLLQELPSILQSKSLMLSKHGTDIGLLADALCSMVSDKTLNLPESLRNIPQKLNRTEFQSYVFPVIAAISSYHLNLEPSQQQRCIKCLEYGLASRCASQCVMALTTCTLEMRDAMYKLLPEVLLNLSKISATVVIAIPILEFLSTLTSLPKVFASFVGDQYMSVFAIALPYTNPFKYNHYTVSLAHHVIAVWFLKCRLPFRRDFVRFITTGLKANAIAPFEEEKLLKCDLSSLNEDSTSRKRSSSLTEQGSRRRERPISTAPRIGADLKPPLDEALFNFHVELTETCIDLMARYTFSSCSARPKRSPIAEFLLSGGQSQTWLLGHKLITVTTSGCSQKPLKNNLCDRCWMVCKSDKKFMSPDGDEIEKDDLLKLSRQNSGEKNLDQNISESQKFNRDMSSGGESPTTDDNKKCANHETSKLEKFIFGNNDNTSRNDLCACWCQGWAEIYVKRPTGDMSWVLRIQNETNYQNLSQELPLPDVTTLFLPSNKPNLIEPSRLSVHQHVTNLQPLISPLELSKETISSSQQQQQQQSFNQGSTLSVTVPGTPSRQSSKESVDEINYDEEKGNVENDYSNDLSGKSRNPVRRSNSSPEMSASWKNPFLKEHLKHDEDSCEVSKQKQSYGKVSCEAIPEEMSGMGTTPPDSVHQPLTIAISSKPPPHSFSQQSPTQKKTYPKMGGGIKRDSPKFDGKSFADKQNLNIDSLGDKNPSKSYSSSGEIGKCESNRSLNSDENRLDLSQTYKRDRSRTISVMSPARKSRYDNDHLKPKLSSPRTKDAPRSGVSPSFVFLQLYHSAHFGSTEEKPILISQNSVIQRAILTLDFIPPFETHKVGVIYVGPGQANCEAEILRNEFGSLRYAIFLQSLGTLINLKNADPKSTFLGGLGKSGVDGKFAYIWQDDVTQVTFHVATLMPNKESDPNCHAKKAHIGNDFVTIVYNESGEEYNIQTVKGQFNYANVIIQPLDHATNKVVVKVREELADQIGHSEQKIVSDQNLAILARQLALHANLASLVSRSLKAKNQDPYASNWLERLRKIKRLRQKVLQLEISEENADHKEFLNPPKSRKTDYMDDFTEYT</sequence>
<feature type="region of interest" description="Disordered" evidence="2">
    <location>
        <begin position="1341"/>
        <end position="1487"/>
    </location>
</feature>
<dbReference type="OMA" id="CDIMSAI"/>
<dbReference type="GO" id="GO:0005634">
    <property type="term" value="C:nucleus"/>
    <property type="evidence" value="ECO:0007669"/>
    <property type="project" value="InterPro"/>
</dbReference>
<dbReference type="Pfam" id="PF03542">
    <property type="entry name" value="Tuberin"/>
    <property type="match status" value="1"/>
</dbReference>
<dbReference type="GO" id="GO:0033596">
    <property type="term" value="C:TSC1-TSC2 complex"/>
    <property type="evidence" value="ECO:0007669"/>
    <property type="project" value="InterPro"/>
</dbReference>
<dbReference type="InterPro" id="IPR003913">
    <property type="entry name" value="Tuberin"/>
</dbReference>
<dbReference type="GO" id="GO:0051056">
    <property type="term" value="P:regulation of small GTPase mediated signal transduction"/>
    <property type="evidence" value="ECO:0007669"/>
    <property type="project" value="InterPro"/>
</dbReference>
<dbReference type="VEuPathDB" id="VectorBase:PHUM422030"/>
<dbReference type="eggNOG" id="KOG3687">
    <property type="taxonomic scope" value="Eukaryota"/>
</dbReference>
<dbReference type="InterPro" id="IPR027107">
    <property type="entry name" value="Tuberin/Ral-act_asu"/>
</dbReference>
<dbReference type="RefSeq" id="XP_002429145.1">
    <property type="nucleotide sequence ID" value="XM_002429100.1"/>
</dbReference>
<dbReference type="PROSITE" id="PS50085">
    <property type="entry name" value="RAPGAP"/>
    <property type="match status" value="1"/>
</dbReference>
<dbReference type="OrthoDB" id="5797019at2759"/>
<dbReference type="EMBL" id="DS235755">
    <property type="protein sequence ID" value="EEB16407.1"/>
    <property type="molecule type" value="Genomic_DNA"/>
</dbReference>
<dbReference type="Pfam" id="PF11864">
    <property type="entry name" value="DUF3384"/>
    <property type="match status" value="1"/>
</dbReference>
<gene>
    <name evidence="5" type="primary">8234525</name>
    <name evidence="4" type="ORF">Phum_PHUM422030</name>
</gene>
<dbReference type="PRINTS" id="PR01431">
    <property type="entry name" value="TUBERIN"/>
</dbReference>
<dbReference type="GO" id="GO:0051898">
    <property type="term" value="P:negative regulation of phosphatidylinositol 3-kinase/protein kinase B signal transduction"/>
    <property type="evidence" value="ECO:0007669"/>
    <property type="project" value="TreeGrafter"/>
</dbReference>
<feature type="domain" description="Rap-GAP" evidence="3">
    <location>
        <begin position="1524"/>
        <end position="1752"/>
    </location>
</feature>
<dbReference type="EnsemblMetazoa" id="PHUM422030-RA">
    <property type="protein sequence ID" value="PHUM422030-PA"/>
    <property type="gene ID" value="PHUM422030"/>
</dbReference>
<dbReference type="EMBL" id="AAZO01005168">
    <property type="status" value="NOT_ANNOTATED_CDS"/>
    <property type="molecule type" value="Genomic_DNA"/>
</dbReference>
<dbReference type="FunCoup" id="E0VSQ1">
    <property type="interactions" value="1072"/>
</dbReference>
<reference evidence="4" key="2">
    <citation type="submission" date="2007-04" db="EMBL/GenBank/DDBJ databases">
        <title>The genome of the human body louse.</title>
        <authorList>
            <consortium name="The Human Body Louse Genome Consortium"/>
            <person name="Kirkness E."/>
            <person name="Walenz B."/>
            <person name="Hass B."/>
            <person name="Bruggner R."/>
            <person name="Strausberg R."/>
        </authorList>
    </citation>
    <scope>NUCLEOTIDE SEQUENCE</scope>
    <source>
        <strain evidence="4">USDA</strain>
    </source>
</reference>
<evidence type="ECO:0000313" key="5">
    <source>
        <dbReference type="EnsemblMetazoa" id="PHUM422030-PA"/>
    </source>
</evidence>
<dbReference type="PANTHER" id="PTHR10063:SF0">
    <property type="entry name" value="TUBERIN"/>
    <property type="match status" value="1"/>
</dbReference>
<feature type="region of interest" description="Disordered" evidence="2">
    <location>
        <begin position="1226"/>
        <end position="1305"/>
    </location>
</feature>
<dbReference type="CTD" id="8234525"/>
<dbReference type="Gene3D" id="1.25.10.10">
    <property type="entry name" value="Leucine-rich Repeat Variant"/>
    <property type="match status" value="1"/>
</dbReference>
<keyword evidence="6" id="KW-1185">Reference proteome</keyword>
<feature type="compositionally biased region" description="Basic and acidic residues" evidence="2">
    <location>
        <begin position="1259"/>
        <end position="1276"/>
    </location>
</feature>
<evidence type="ECO:0000313" key="4">
    <source>
        <dbReference type="EMBL" id="EEB16407.1"/>
    </source>
</evidence>
<organism>
    <name type="scientific">Pediculus humanus subsp. corporis</name>
    <name type="common">Body louse</name>
    <dbReference type="NCBI Taxonomy" id="121224"/>
    <lineage>
        <taxon>Eukaryota</taxon>
        <taxon>Metazoa</taxon>
        <taxon>Ecdysozoa</taxon>
        <taxon>Arthropoda</taxon>
        <taxon>Hexapoda</taxon>
        <taxon>Insecta</taxon>
        <taxon>Pterygota</taxon>
        <taxon>Neoptera</taxon>
        <taxon>Paraneoptera</taxon>
        <taxon>Psocodea</taxon>
        <taxon>Troctomorpha</taxon>
        <taxon>Phthiraptera</taxon>
        <taxon>Anoplura</taxon>
        <taxon>Pediculidae</taxon>
        <taxon>Pediculus</taxon>
    </lineage>
</organism>
<dbReference type="GO" id="GO:0005096">
    <property type="term" value="F:GTPase activator activity"/>
    <property type="evidence" value="ECO:0007669"/>
    <property type="project" value="UniProtKB-KW"/>
</dbReference>
<dbReference type="Pfam" id="PF02145">
    <property type="entry name" value="Rap_GAP"/>
    <property type="match status" value="1"/>
</dbReference>
<dbReference type="HOGENOM" id="CLU_001122_0_0_1"/>
<dbReference type="InterPro" id="IPR016024">
    <property type="entry name" value="ARM-type_fold"/>
</dbReference>
<feature type="region of interest" description="Disordered" evidence="2">
    <location>
        <begin position="1762"/>
        <end position="1782"/>
    </location>
</feature>
<evidence type="ECO:0000256" key="2">
    <source>
        <dbReference type="SAM" id="MobiDB-lite"/>
    </source>
</evidence>
<dbReference type="KEGG" id="phu:Phum_PHUM422030"/>
<dbReference type="InParanoid" id="E0VSQ1"/>
<dbReference type="InterPro" id="IPR035974">
    <property type="entry name" value="Rap/Ran-GAP_sf"/>
</dbReference>
<proteinExistence type="predicted"/>
<feature type="compositionally biased region" description="Basic and acidic residues" evidence="2">
    <location>
        <begin position="1388"/>
        <end position="1401"/>
    </location>
</feature>
<feature type="compositionally biased region" description="Basic and acidic residues" evidence="2">
    <location>
        <begin position="1427"/>
        <end position="1454"/>
    </location>
</feature>
<name>E0VSQ1_PEDHC</name>
<feature type="compositionally biased region" description="Polar residues" evidence="2">
    <location>
        <begin position="1241"/>
        <end position="1258"/>
    </location>
</feature>
<dbReference type="SUPFAM" id="SSF48371">
    <property type="entry name" value="ARM repeat"/>
    <property type="match status" value="2"/>
</dbReference>
<dbReference type="GO" id="GO:0051726">
    <property type="term" value="P:regulation of cell cycle"/>
    <property type="evidence" value="ECO:0007669"/>
    <property type="project" value="TreeGrafter"/>
</dbReference>
<evidence type="ECO:0000259" key="3">
    <source>
        <dbReference type="PROSITE" id="PS50085"/>
    </source>
</evidence>
<dbReference type="Proteomes" id="UP000009046">
    <property type="component" value="Unassembled WGS sequence"/>
</dbReference>
<dbReference type="STRING" id="121224.E0VSQ1"/>
<protein>
    <submittedName>
        <fullName evidence="4 5">Tuberin, putative</fullName>
    </submittedName>
</protein>
<dbReference type="InterPro" id="IPR024584">
    <property type="entry name" value="Tuberin_N"/>
</dbReference>
<feature type="compositionally biased region" description="Low complexity" evidence="2">
    <location>
        <begin position="1230"/>
        <end position="1240"/>
    </location>
</feature>
<feature type="region of interest" description="Disordered" evidence="2">
    <location>
        <begin position="942"/>
        <end position="973"/>
    </location>
</feature>
<dbReference type="InterPro" id="IPR011989">
    <property type="entry name" value="ARM-like"/>
</dbReference>
<feature type="region of interest" description="Disordered" evidence="2">
    <location>
        <begin position="1087"/>
        <end position="1120"/>
    </location>
</feature>
<dbReference type="GO" id="GO:0032007">
    <property type="term" value="P:negative regulation of TOR signaling"/>
    <property type="evidence" value="ECO:0007669"/>
    <property type="project" value="InterPro"/>
</dbReference>
<feature type="compositionally biased region" description="Polar residues" evidence="2">
    <location>
        <begin position="1278"/>
        <end position="1287"/>
    </location>
</feature>
<dbReference type="GO" id="GO:0030178">
    <property type="term" value="P:negative regulation of Wnt signaling pathway"/>
    <property type="evidence" value="ECO:0007669"/>
    <property type="project" value="TreeGrafter"/>
</dbReference>
<feature type="compositionally biased region" description="Polar residues" evidence="2">
    <location>
        <begin position="1087"/>
        <end position="1114"/>
    </location>
</feature>
<dbReference type="Gene3D" id="3.40.50.11210">
    <property type="entry name" value="Rap/Ran-GAP"/>
    <property type="match status" value="1"/>
</dbReference>
<dbReference type="InterPro" id="IPR000331">
    <property type="entry name" value="Rap/Ran_GAP_dom"/>
</dbReference>
<reference evidence="5" key="3">
    <citation type="submission" date="2020-05" db="UniProtKB">
        <authorList>
            <consortium name="EnsemblMetazoa"/>
        </authorList>
    </citation>
    <scope>IDENTIFICATION</scope>
    <source>
        <strain evidence="5">USDA</strain>
    </source>
</reference>
<keyword evidence="1" id="KW-0343">GTPase activation</keyword>
<dbReference type="FunFam" id="3.40.50.11210:FF:000007">
    <property type="entry name" value="Tuberous sclerosis 2"/>
    <property type="match status" value="1"/>
</dbReference>
<accession>E0VSQ1</accession>